<accession>A0A8S5V468</accession>
<protein>
    <submittedName>
        <fullName evidence="1">Uncharacterized protein</fullName>
    </submittedName>
</protein>
<reference evidence="1" key="1">
    <citation type="journal article" date="2021" name="Proc. Natl. Acad. Sci. U.S.A.">
        <title>A Catalog of Tens of Thousands of Viruses from Human Metagenomes Reveals Hidden Associations with Chronic Diseases.</title>
        <authorList>
            <person name="Tisza M.J."/>
            <person name="Buck C.B."/>
        </authorList>
    </citation>
    <scope>NUCLEOTIDE SEQUENCE</scope>
    <source>
        <strain evidence="1">Ct8iP21</strain>
    </source>
</reference>
<evidence type="ECO:0000313" key="1">
    <source>
        <dbReference type="EMBL" id="DAG01484.1"/>
    </source>
</evidence>
<name>A0A8S5V468_9CAUD</name>
<dbReference type="EMBL" id="BK016193">
    <property type="protein sequence ID" value="DAG01484.1"/>
    <property type="molecule type" value="Genomic_DNA"/>
</dbReference>
<proteinExistence type="predicted"/>
<organism evidence="1">
    <name type="scientific">Myoviridae sp. ct8iP21</name>
    <dbReference type="NCBI Taxonomy" id="2825041"/>
    <lineage>
        <taxon>Viruses</taxon>
        <taxon>Duplodnaviria</taxon>
        <taxon>Heunggongvirae</taxon>
        <taxon>Uroviricota</taxon>
        <taxon>Caudoviricetes</taxon>
    </lineage>
</organism>
<sequence length="170" mass="19519">MAKKKEIRDEDILSLIKTEYVSDPKMSYRKLADKYNFPLKKIAAAGKEENWKQKRVQLGDKIFKKTMNRISTQKADEFSRVITSAGRMLGVIERAMDDEKQFNRYVLTDGTEGKEKVFEKIDTRAVRDMTTSLKELAGLVAFVKNEQNNAADSDNEVQVQFKQEGENQNG</sequence>